<proteinExistence type="predicted"/>
<evidence type="ECO:0000313" key="3">
    <source>
        <dbReference type="Proteomes" id="UP000184000"/>
    </source>
</evidence>
<evidence type="ECO:0000256" key="1">
    <source>
        <dbReference type="SAM" id="MobiDB-lite"/>
    </source>
</evidence>
<feature type="region of interest" description="Disordered" evidence="1">
    <location>
        <begin position="18"/>
        <end position="80"/>
    </location>
</feature>
<accession>A0A1M5QC06</accession>
<organism evidence="2 3">
    <name type="scientific">Stutzerimonas xanthomarina DSM 18231</name>
    <dbReference type="NCBI Taxonomy" id="1403346"/>
    <lineage>
        <taxon>Bacteria</taxon>
        <taxon>Pseudomonadati</taxon>
        <taxon>Pseudomonadota</taxon>
        <taxon>Gammaproteobacteria</taxon>
        <taxon>Pseudomonadales</taxon>
        <taxon>Pseudomonadaceae</taxon>
        <taxon>Stutzerimonas</taxon>
    </lineage>
</organism>
<dbReference type="EMBL" id="FQXA01000004">
    <property type="protein sequence ID" value="SHH11714.1"/>
    <property type="molecule type" value="Genomic_DNA"/>
</dbReference>
<gene>
    <name evidence="2" type="ORF">SAMN02744645_2529</name>
</gene>
<dbReference type="Proteomes" id="UP000184000">
    <property type="component" value="Unassembled WGS sequence"/>
</dbReference>
<reference evidence="2 3" key="1">
    <citation type="submission" date="2016-11" db="EMBL/GenBank/DDBJ databases">
        <authorList>
            <person name="Jaros S."/>
            <person name="Januszkiewicz K."/>
            <person name="Wedrychowicz H."/>
        </authorList>
    </citation>
    <scope>NUCLEOTIDE SEQUENCE [LARGE SCALE GENOMIC DNA]</scope>
    <source>
        <strain evidence="2 3">DSM 18231</strain>
    </source>
</reference>
<dbReference type="AlphaFoldDB" id="A0A1M5QC06"/>
<evidence type="ECO:0000313" key="2">
    <source>
        <dbReference type="EMBL" id="SHH11714.1"/>
    </source>
</evidence>
<name>A0A1M5QC06_9GAMM</name>
<feature type="compositionally biased region" description="Polar residues" evidence="1">
    <location>
        <begin position="67"/>
        <end position="80"/>
    </location>
</feature>
<sequence length="118" mass="12530">MDHLSNQLYEWVITAAAASSRMDSGSARARGSTTSELRVPELKATAREADASKPNSRELSTPRAGASNRNAPYTGSNGARMSSWYTTAAIYEPTTTIRTRAIAGTGSQAQPALHARTS</sequence>
<protein>
    <submittedName>
        <fullName evidence="2">Uncharacterized protein</fullName>
    </submittedName>
</protein>
<feature type="compositionally biased region" description="Basic and acidic residues" evidence="1">
    <location>
        <begin position="38"/>
        <end position="51"/>
    </location>
</feature>